<protein>
    <submittedName>
        <fullName evidence="1">Phage tail protein</fullName>
    </submittedName>
</protein>
<gene>
    <name evidence="1" type="ORF">D2965_05895</name>
</gene>
<organism evidence="1 2">
    <name type="scientific">Veillonella atypica</name>
    <dbReference type="NCBI Taxonomy" id="39777"/>
    <lineage>
        <taxon>Bacteria</taxon>
        <taxon>Bacillati</taxon>
        <taxon>Bacillota</taxon>
        <taxon>Negativicutes</taxon>
        <taxon>Veillonellales</taxon>
        <taxon>Veillonellaceae</taxon>
        <taxon>Veillonella</taxon>
    </lineage>
</organism>
<reference evidence="1 2" key="1">
    <citation type="submission" date="2018-09" db="EMBL/GenBank/DDBJ databases">
        <title>Genome sequence of Veillonella atypica isolated from periodontal Korean patients.</title>
        <authorList>
            <person name="Lee J.-H."/>
            <person name="Moon J.-H."/>
            <person name="Shin S.-Y."/>
        </authorList>
    </citation>
    <scope>NUCLEOTIDE SEQUENCE [LARGE SCALE GENOMIC DNA]</scope>
    <source>
        <strain evidence="1 2">KHUD_V1</strain>
    </source>
</reference>
<sequence>MAKHRDKLIDFAIFSSGRELYGYADVTLPDIEFISDTIKGAGIAGEVDLGVLGQTKAMNMSIKWNTIDKDVTDLASQKVHDIEIRGAQQLYDSAKGELVPEAVSVYAKVMPKKIGLGKFEQASKTDTSTEFEIVYFKMTVGGKTRTEIDKFNYVCVINGVDYLASVREALGK</sequence>
<name>A0A3A6WIT8_9FIRM</name>
<dbReference type="InterPro" id="IPR006498">
    <property type="entry name" value="Tail_tube"/>
</dbReference>
<dbReference type="Proteomes" id="UP000277803">
    <property type="component" value="Unassembled WGS sequence"/>
</dbReference>
<comment type="caution">
    <text evidence="1">The sequence shown here is derived from an EMBL/GenBank/DDBJ whole genome shotgun (WGS) entry which is preliminary data.</text>
</comment>
<dbReference type="Pfam" id="PF04985">
    <property type="entry name" value="Phage_tube"/>
    <property type="match status" value="1"/>
</dbReference>
<dbReference type="AlphaFoldDB" id="A0A3A6WIT8"/>
<accession>A0A3A6WIT8</accession>
<dbReference type="EMBL" id="QXZZ01000028">
    <property type="protein sequence ID" value="RJY50391.1"/>
    <property type="molecule type" value="Genomic_DNA"/>
</dbReference>
<proteinExistence type="predicted"/>
<dbReference type="RefSeq" id="WP_118090973.1">
    <property type="nucleotide sequence ID" value="NZ_CACRUN010000007.1"/>
</dbReference>
<evidence type="ECO:0000313" key="2">
    <source>
        <dbReference type="Proteomes" id="UP000277803"/>
    </source>
</evidence>
<evidence type="ECO:0000313" key="1">
    <source>
        <dbReference type="EMBL" id="RJY50391.1"/>
    </source>
</evidence>